<feature type="compositionally biased region" description="Polar residues" evidence="5">
    <location>
        <begin position="1"/>
        <end position="12"/>
    </location>
</feature>
<evidence type="ECO:0000256" key="3">
    <source>
        <dbReference type="ARBA" id="ARBA00023242"/>
    </source>
</evidence>
<dbReference type="EMBL" id="JRKL02000012">
    <property type="protein sequence ID" value="KAF3976568.1"/>
    <property type="molecule type" value="Genomic_DNA"/>
</dbReference>
<evidence type="ECO:0000313" key="8">
    <source>
        <dbReference type="Proteomes" id="UP000737018"/>
    </source>
</evidence>
<feature type="region of interest" description="Disordered" evidence="5">
    <location>
        <begin position="737"/>
        <end position="804"/>
    </location>
</feature>
<dbReference type="InterPro" id="IPR000313">
    <property type="entry name" value="PWWP_dom"/>
</dbReference>
<dbReference type="SUPFAM" id="SSF63748">
    <property type="entry name" value="Tudor/PWWP/MBT"/>
    <property type="match status" value="1"/>
</dbReference>
<feature type="region of interest" description="Disordered" evidence="5">
    <location>
        <begin position="474"/>
        <end position="567"/>
    </location>
</feature>
<sequence>MNRGSSGYNRNSDLIEESEAKPAARVLEEEGGVGGADGLDLGAVSDEARVSSMELDSEAPESARSEEARVRASEDDEDEEEEARVFDERNEKGKAFEYNSLLSEFDEYVANEKSGVSGMSRALSFGFEVGDMVWGKVKSHPWWPGHIFNEAFASPSVRRSRREGYVLVAFFGDSSYGWFDPAELIPFDLYFAEKSRQTNSRNFIKAVEEAVDEMSRRRGLGVVCKCRSAFNFRGTEVQGYFEVDVPDYEPRGVYSVNQIKKARDGFKPSEFLAFVKQLALMPRGGDPKNISFVKNKATVFALRKALFEEFDETYAQAFGVPAGGAGRPPREPVNLDRPRAPLSGPLVIAEALGGGKSSAKAMKIKDQSKKDRYLFKRRDESISLKTHPITPGQASSSAPSVYMDGSVTTAAGDFVLQKRDPAVPVKQIPAKDEEVAFTSKDGATPSLDGPGKEVVSVDLAAAYSSTLGQQNISFDTKPALDKGKSSLQEMKERSGPGEFAGPTSTGWSDLSGEGASPRVKDGASLSIHQEGDAKMSKPYESSQPSELTFPARPEEDHGLDQVKDGRSVVDSVSIDAKRSSGMSTDGGVKKKAKIIKRTTGDLNSENSVMGEKKKKKRKDAGTEMSSEHQPKRLATGKVGTSVGKLAGKSTQIGLALRDDFRAEQQKKNAGGSNSSLESVGTLPTVGMGNAEIELPQLLSDLQALALDPFHGVERNSPAIVRQFFLRFRSLVYQKSLAMSPPTETESVEVRPTKYSSGVGASDNSTGEHVRDFPSSKPVKSIVRPDDPTRAGRKRGPSDRQEEIAAKRVKKINALKSLAAEKKAGQKMPESQRGEGRESVAPAPPKSSRPDPVKKVEPSAKTVDPTMLVMKFPPFTSLPSVAELKARFARFGPIDQSGLRVFWKSSTCRVVFLHKLDAEAAYKYAVANNSLFGNVNVRCHIRELGGGAPEGAESGKVRGDDNSNETPRVKDPAAAVQRPTSALVNQSPLKPAVQLKSCLKKVSGDESGQVTGGVGGGSSKGTPRVKFMLGGEESSRAEQLMVGNRNNFNNNASNADGGAPSSVAMDFNSKNFQKVIPPSPSPILPLPLPLPLPPPPPQYAKVPHNNMHHSETAAAAPRNSHNLIINTPTAPPNANTVDISQQFLSLLTRCNDVVTNVTGLLGYVPYHPL</sequence>
<dbReference type="GO" id="GO:0040029">
    <property type="term" value="P:epigenetic regulation of gene expression"/>
    <property type="evidence" value="ECO:0007669"/>
    <property type="project" value="UniProtKB-ARBA"/>
</dbReference>
<keyword evidence="3" id="KW-0539">Nucleus</keyword>
<evidence type="ECO:0000259" key="6">
    <source>
        <dbReference type="PROSITE" id="PS50812"/>
    </source>
</evidence>
<feature type="region of interest" description="Disordered" evidence="5">
    <location>
        <begin position="1"/>
        <end position="88"/>
    </location>
</feature>
<feature type="region of interest" description="Disordered" evidence="5">
    <location>
        <begin position="945"/>
        <end position="985"/>
    </location>
</feature>
<feature type="region of interest" description="Disordered" evidence="5">
    <location>
        <begin position="818"/>
        <end position="859"/>
    </location>
</feature>
<feature type="domain" description="PWWP" evidence="6">
    <location>
        <begin position="129"/>
        <end position="190"/>
    </location>
</feature>
<dbReference type="CDD" id="cd05162">
    <property type="entry name" value="PWWP"/>
    <property type="match status" value="1"/>
</dbReference>
<protein>
    <recommendedName>
        <fullName evidence="6">PWWP domain-containing protein</fullName>
    </recommendedName>
</protein>
<proteinExistence type="inferred from homology"/>
<feature type="compositionally biased region" description="Basic and acidic residues" evidence="5">
    <location>
        <begin position="847"/>
        <end position="857"/>
    </location>
</feature>
<dbReference type="OrthoDB" id="62853at2759"/>
<dbReference type="PROSITE" id="PS50812">
    <property type="entry name" value="PWWP"/>
    <property type="match status" value="1"/>
</dbReference>
<comment type="caution">
    <text evidence="7">The sequence shown here is derived from an EMBL/GenBank/DDBJ whole genome shotgun (WGS) entry which is preliminary data.</text>
</comment>
<feature type="compositionally biased region" description="Basic and acidic residues" evidence="5">
    <location>
        <begin position="782"/>
        <end position="804"/>
    </location>
</feature>
<keyword evidence="1" id="KW-0805">Transcription regulation</keyword>
<accession>A0A8J4S3V5</accession>
<feature type="compositionally biased region" description="Basic and acidic residues" evidence="5">
    <location>
        <begin position="552"/>
        <end position="567"/>
    </location>
</feature>
<evidence type="ECO:0000256" key="1">
    <source>
        <dbReference type="ARBA" id="ARBA00023015"/>
    </source>
</evidence>
<dbReference type="Proteomes" id="UP000737018">
    <property type="component" value="Unassembled WGS sequence"/>
</dbReference>
<dbReference type="PANTHER" id="PTHR10688">
    <property type="entry name" value="PWWP DOMAIN-CONTAINING PROTEIN"/>
    <property type="match status" value="1"/>
</dbReference>
<name>A0A8J4S3V5_9ROSI</name>
<dbReference type="GO" id="GO:0035098">
    <property type="term" value="C:ESC/E(Z) complex"/>
    <property type="evidence" value="ECO:0007669"/>
    <property type="project" value="UniProtKB-ARBA"/>
</dbReference>
<keyword evidence="2" id="KW-0804">Transcription</keyword>
<feature type="region of interest" description="Disordered" evidence="5">
    <location>
        <begin position="1003"/>
        <end position="1023"/>
    </location>
</feature>
<feature type="compositionally biased region" description="Gly residues" evidence="5">
    <location>
        <begin position="1009"/>
        <end position="1018"/>
    </location>
</feature>
<dbReference type="AlphaFoldDB" id="A0A8J4S3V5"/>
<dbReference type="InterPro" id="IPR052657">
    <property type="entry name" value="PDP_family_Arabidopsis"/>
</dbReference>
<feature type="compositionally biased region" description="Basic and acidic residues" evidence="5">
    <location>
        <begin position="61"/>
        <end position="73"/>
    </location>
</feature>
<feature type="compositionally biased region" description="Basic and acidic residues" evidence="5">
    <location>
        <begin position="18"/>
        <end position="28"/>
    </location>
</feature>
<feature type="region of interest" description="Disordered" evidence="5">
    <location>
        <begin position="600"/>
        <end position="634"/>
    </location>
</feature>
<dbReference type="FunFam" id="2.30.30.140:FF:000115">
    <property type="entry name" value="Tudor/PWWP/MBT superfamily protein"/>
    <property type="match status" value="1"/>
</dbReference>
<evidence type="ECO:0000256" key="5">
    <source>
        <dbReference type="SAM" id="MobiDB-lite"/>
    </source>
</evidence>
<comment type="similarity">
    <text evidence="4">Belongs to the PDP family.</text>
</comment>
<organism evidence="7 8">
    <name type="scientific">Castanea mollissima</name>
    <name type="common">Chinese chestnut</name>
    <dbReference type="NCBI Taxonomy" id="60419"/>
    <lineage>
        <taxon>Eukaryota</taxon>
        <taxon>Viridiplantae</taxon>
        <taxon>Streptophyta</taxon>
        <taxon>Embryophyta</taxon>
        <taxon>Tracheophyta</taxon>
        <taxon>Spermatophyta</taxon>
        <taxon>Magnoliopsida</taxon>
        <taxon>eudicotyledons</taxon>
        <taxon>Gunneridae</taxon>
        <taxon>Pentapetalae</taxon>
        <taxon>rosids</taxon>
        <taxon>fabids</taxon>
        <taxon>Fagales</taxon>
        <taxon>Fagaceae</taxon>
        <taxon>Castanea</taxon>
    </lineage>
</organism>
<keyword evidence="8" id="KW-1185">Reference proteome</keyword>
<feature type="compositionally biased region" description="Basic and acidic residues" evidence="5">
    <location>
        <begin position="952"/>
        <end position="970"/>
    </location>
</feature>
<gene>
    <name evidence="7" type="ORF">CMV_000249</name>
</gene>
<dbReference type="SMART" id="SM00293">
    <property type="entry name" value="PWWP"/>
    <property type="match status" value="1"/>
</dbReference>
<feature type="compositionally biased region" description="Basic and acidic residues" evidence="5">
    <location>
        <begin position="818"/>
        <end position="837"/>
    </location>
</feature>
<evidence type="ECO:0000256" key="4">
    <source>
        <dbReference type="ARBA" id="ARBA00060746"/>
    </source>
</evidence>
<dbReference type="PANTHER" id="PTHR10688:SF5">
    <property type="entry name" value="PWWP DOMAIN-CONTAINING PROTEIN 1-RELATED"/>
    <property type="match status" value="1"/>
</dbReference>
<dbReference type="Pfam" id="PF00855">
    <property type="entry name" value="PWWP"/>
    <property type="match status" value="1"/>
</dbReference>
<dbReference type="Gene3D" id="2.30.30.140">
    <property type="match status" value="1"/>
</dbReference>
<feature type="compositionally biased region" description="Basic and acidic residues" evidence="5">
    <location>
        <begin position="619"/>
        <end position="630"/>
    </location>
</feature>
<feature type="compositionally biased region" description="Basic and acidic residues" evidence="5">
    <location>
        <begin position="478"/>
        <end position="495"/>
    </location>
</feature>
<evidence type="ECO:0000256" key="2">
    <source>
        <dbReference type="ARBA" id="ARBA00023163"/>
    </source>
</evidence>
<reference evidence="7" key="1">
    <citation type="submission" date="2020-03" db="EMBL/GenBank/DDBJ databases">
        <title>Castanea mollissima Vanexum genome sequencing.</title>
        <authorList>
            <person name="Staton M."/>
        </authorList>
    </citation>
    <scope>NUCLEOTIDE SEQUENCE</scope>
    <source>
        <tissue evidence="7">Leaf</tissue>
    </source>
</reference>
<dbReference type="GO" id="GO:2000028">
    <property type="term" value="P:regulation of photoperiodism, flowering"/>
    <property type="evidence" value="ECO:0007669"/>
    <property type="project" value="UniProtKB-ARBA"/>
</dbReference>
<dbReference type="GO" id="GO:0006355">
    <property type="term" value="P:regulation of DNA-templated transcription"/>
    <property type="evidence" value="ECO:0007669"/>
    <property type="project" value="UniProtKB-ARBA"/>
</dbReference>
<evidence type="ECO:0000313" key="7">
    <source>
        <dbReference type="EMBL" id="KAF3976568.1"/>
    </source>
</evidence>